<dbReference type="InterPro" id="IPR006603">
    <property type="entry name" value="PQ-loop_rpt"/>
</dbReference>
<dbReference type="Pfam" id="PF04193">
    <property type="entry name" value="PQ-loop"/>
    <property type="match status" value="2"/>
</dbReference>
<reference evidence="6" key="1">
    <citation type="journal article" date="2019" name="Environ. Microbiol.">
        <title>Fungal ecological strategies reflected in gene transcription - a case study of two litter decomposers.</title>
        <authorList>
            <person name="Barbi F."/>
            <person name="Kohler A."/>
            <person name="Barry K."/>
            <person name="Baskaran P."/>
            <person name="Daum C."/>
            <person name="Fauchery L."/>
            <person name="Ihrmark K."/>
            <person name="Kuo A."/>
            <person name="LaButti K."/>
            <person name="Lipzen A."/>
            <person name="Morin E."/>
            <person name="Grigoriev I.V."/>
            <person name="Henrissat B."/>
            <person name="Lindahl B."/>
            <person name="Martin F."/>
        </authorList>
    </citation>
    <scope>NUCLEOTIDE SEQUENCE</scope>
    <source>
        <strain evidence="6">JB14</strain>
    </source>
</reference>
<feature type="transmembrane region" description="Helical" evidence="5">
    <location>
        <begin position="195"/>
        <end position="218"/>
    </location>
</feature>
<keyword evidence="2 5" id="KW-0812">Transmembrane</keyword>
<protein>
    <recommendedName>
        <fullName evidence="8">PQ-loop-domain-containing protein</fullName>
    </recommendedName>
</protein>
<evidence type="ECO:0000256" key="5">
    <source>
        <dbReference type="SAM" id="Phobius"/>
    </source>
</evidence>
<feature type="transmembrane region" description="Helical" evidence="5">
    <location>
        <begin position="164"/>
        <end position="189"/>
    </location>
</feature>
<keyword evidence="7" id="KW-1185">Reference proteome</keyword>
<dbReference type="Proteomes" id="UP000799118">
    <property type="component" value="Unassembled WGS sequence"/>
</dbReference>
<dbReference type="OrthoDB" id="407617at2759"/>
<evidence type="ECO:0000313" key="7">
    <source>
        <dbReference type="Proteomes" id="UP000799118"/>
    </source>
</evidence>
<dbReference type="PANTHER" id="PTHR16201:SF37">
    <property type="entry name" value="PQ-LOOP REPEAT-CONTAINING PROTEIN"/>
    <property type="match status" value="1"/>
</dbReference>
<evidence type="ECO:0000256" key="2">
    <source>
        <dbReference type="ARBA" id="ARBA00022692"/>
    </source>
</evidence>
<dbReference type="PANTHER" id="PTHR16201">
    <property type="entry name" value="SEVEN TRANSMEMBRANE PROTEIN 1-RELATED"/>
    <property type="match status" value="1"/>
</dbReference>
<dbReference type="Gene3D" id="1.20.1280.290">
    <property type="match status" value="2"/>
</dbReference>
<dbReference type="InterPro" id="IPR051415">
    <property type="entry name" value="LAAT-1"/>
</dbReference>
<evidence type="ECO:0000256" key="1">
    <source>
        <dbReference type="ARBA" id="ARBA00004141"/>
    </source>
</evidence>
<dbReference type="SMART" id="SM00679">
    <property type="entry name" value="CTNS"/>
    <property type="match status" value="2"/>
</dbReference>
<dbReference type="GO" id="GO:0016020">
    <property type="term" value="C:membrane"/>
    <property type="evidence" value="ECO:0007669"/>
    <property type="project" value="UniProtKB-SubCell"/>
</dbReference>
<evidence type="ECO:0008006" key="8">
    <source>
        <dbReference type="Google" id="ProtNLM"/>
    </source>
</evidence>
<feature type="transmembrane region" description="Helical" evidence="5">
    <location>
        <begin position="133"/>
        <end position="152"/>
    </location>
</feature>
<feature type="non-terminal residue" evidence="6">
    <location>
        <position position="229"/>
    </location>
</feature>
<sequence length="229" mass="25546">MPSNIVAENIFGTLGTRIICWSIQLVPQLWKSYRSKDTEGLSDWLILGWGTSGAFLGTYAIVKNLNVPLIVQPQLFGFLSLSSWAQCQYYARGRSLRQTLILYFLVCVIVGGFELGMVYALRPSYDQGEQSGAKGVEFFGIMSAIILGISLLPQYHEIYKRREVIGISVLFMIIDLMGGVFSDLSLIFKSGQFDAIAAVSYSVVIVMDAVVVIAAWILNPRATRRRRQQ</sequence>
<proteinExistence type="predicted"/>
<gene>
    <name evidence="6" type="ORF">BT96DRAFT_765531</name>
</gene>
<keyword evidence="3 5" id="KW-1133">Transmembrane helix</keyword>
<dbReference type="EMBL" id="ML769613">
    <property type="protein sequence ID" value="KAE9391792.1"/>
    <property type="molecule type" value="Genomic_DNA"/>
</dbReference>
<feature type="transmembrane region" description="Helical" evidence="5">
    <location>
        <begin position="44"/>
        <end position="62"/>
    </location>
</feature>
<comment type="subcellular location">
    <subcellularLocation>
        <location evidence="1">Membrane</location>
        <topology evidence="1">Multi-pass membrane protein</topology>
    </subcellularLocation>
</comment>
<organism evidence="6 7">
    <name type="scientific">Gymnopus androsaceus JB14</name>
    <dbReference type="NCBI Taxonomy" id="1447944"/>
    <lineage>
        <taxon>Eukaryota</taxon>
        <taxon>Fungi</taxon>
        <taxon>Dikarya</taxon>
        <taxon>Basidiomycota</taxon>
        <taxon>Agaricomycotina</taxon>
        <taxon>Agaricomycetes</taxon>
        <taxon>Agaricomycetidae</taxon>
        <taxon>Agaricales</taxon>
        <taxon>Marasmiineae</taxon>
        <taxon>Omphalotaceae</taxon>
        <taxon>Gymnopus</taxon>
    </lineage>
</organism>
<keyword evidence="4 5" id="KW-0472">Membrane</keyword>
<evidence type="ECO:0000256" key="3">
    <source>
        <dbReference type="ARBA" id="ARBA00022989"/>
    </source>
</evidence>
<accession>A0A6A4H0Q1</accession>
<evidence type="ECO:0000313" key="6">
    <source>
        <dbReference type="EMBL" id="KAE9391792.1"/>
    </source>
</evidence>
<name>A0A6A4H0Q1_9AGAR</name>
<evidence type="ECO:0000256" key="4">
    <source>
        <dbReference type="ARBA" id="ARBA00023136"/>
    </source>
</evidence>
<feature type="transmembrane region" description="Helical" evidence="5">
    <location>
        <begin position="100"/>
        <end position="121"/>
    </location>
</feature>
<dbReference type="AlphaFoldDB" id="A0A6A4H0Q1"/>